<evidence type="ECO:0000256" key="6">
    <source>
        <dbReference type="HAMAP-Rule" id="MF_00362"/>
    </source>
</evidence>
<keyword evidence="6" id="KW-0694">RNA-binding</keyword>
<dbReference type="Pfam" id="PF00466">
    <property type="entry name" value="Ribosomal_L10"/>
    <property type="match status" value="1"/>
</dbReference>
<keyword evidence="2 6" id="KW-0689">Ribosomal protein</keyword>
<dbReference type="Proteomes" id="UP001370590">
    <property type="component" value="Unassembled WGS sequence"/>
</dbReference>
<dbReference type="PANTHER" id="PTHR11560">
    <property type="entry name" value="39S RIBOSOMAL PROTEIN L10, MITOCHONDRIAL"/>
    <property type="match status" value="1"/>
</dbReference>
<comment type="subunit">
    <text evidence="4 6">Part of the ribosomal stalk of the 50S ribosomal subunit. The N-terminus interacts with L11 and the large rRNA to form the base of the stalk. The C-terminus forms an elongated spine to which L12 dimers bind in a sequential fashion forming a multimeric L10(L12)X complex.</text>
</comment>
<evidence type="ECO:0000313" key="7">
    <source>
        <dbReference type="EMBL" id="MEJ6400221.1"/>
    </source>
</evidence>
<dbReference type="RefSeq" id="WP_339960036.1">
    <property type="nucleotide sequence ID" value="NZ_JAWMWH010000001.1"/>
</dbReference>
<name>A0ABU8SJY7_9LACO</name>
<evidence type="ECO:0000256" key="2">
    <source>
        <dbReference type="ARBA" id="ARBA00022980"/>
    </source>
</evidence>
<proteinExistence type="inferred from homology"/>
<accession>A0ABU8SJY7</accession>
<evidence type="ECO:0000256" key="4">
    <source>
        <dbReference type="ARBA" id="ARBA00026025"/>
    </source>
</evidence>
<dbReference type="Gene3D" id="3.30.70.1730">
    <property type="match status" value="1"/>
</dbReference>
<dbReference type="NCBIfam" id="NF000955">
    <property type="entry name" value="PRK00099.1-1"/>
    <property type="match status" value="1"/>
</dbReference>
<comment type="similarity">
    <text evidence="1 6">Belongs to the universal ribosomal protein uL10 family.</text>
</comment>
<dbReference type="HAMAP" id="MF_00362">
    <property type="entry name" value="Ribosomal_uL10"/>
    <property type="match status" value="1"/>
</dbReference>
<dbReference type="EMBL" id="JAWMWH010000001">
    <property type="protein sequence ID" value="MEJ6400221.1"/>
    <property type="molecule type" value="Genomic_DNA"/>
</dbReference>
<evidence type="ECO:0000256" key="1">
    <source>
        <dbReference type="ARBA" id="ARBA00008889"/>
    </source>
</evidence>
<dbReference type="InterPro" id="IPR001790">
    <property type="entry name" value="Ribosomal_uL10"/>
</dbReference>
<keyword evidence="8" id="KW-1185">Reference proteome</keyword>
<protein>
    <recommendedName>
        <fullName evidence="5 6">Large ribosomal subunit protein uL10</fullName>
    </recommendedName>
</protein>
<comment type="function">
    <text evidence="6">Forms part of the ribosomal stalk, playing a central role in the interaction of the ribosome with GTP-bound translation factors.</text>
</comment>
<organism evidence="7 8">
    <name type="scientific">Nicoliella lavandulae</name>
    <dbReference type="NCBI Taxonomy" id="3082954"/>
    <lineage>
        <taxon>Bacteria</taxon>
        <taxon>Bacillati</taxon>
        <taxon>Bacillota</taxon>
        <taxon>Bacilli</taxon>
        <taxon>Lactobacillales</taxon>
        <taxon>Lactobacillaceae</taxon>
        <taxon>Nicoliella</taxon>
    </lineage>
</organism>
<evidence type="ECO:0000313" key="8">
    <source>
        <dbReference type="Proteomes" id="UP001370590"/>
    </source>
</evidence>
<dbReference type="InterPro" id="IPR047865">
    <property type="entry name" value="Ribosomal_uL10_bac_type"/>
</dbReference>
<keyword evidence="6" id="KW-0699">rRNA-binding</keyword>
<comment type="caution">
    <text evidence="7">The sequence shown here is derived from an EMBL/GenBank/DDBJ whole genome shotgun (WGS) entry which is preliminary data.</text>
</comment>
<reference evidence="7 8" key="1">
    <citation type="submission" date="2023-10" db="EMBL/GenBank/DDBJ databases">
        <title>Nicoliella lavandulae sp. nov. isolated from Lavandula angustifolia flowers.</title>
        <authorList>
            <person name="Alcantara C."/>
            <person name="Zuniga M."/>
            <person name="Landete J.M."/>
            <person name="Monedero V."/>
        </authorList>
    </citation>
    <scope>NUCLEOTIDE SEQUENCE [LARGE SCALE GENOMIC DNA]</scope>
    <source>
        <strain evidence="7 8">Es01</strain>
    </source>
</reference>
<dbReference type="GO" id="GO:0005840">
    <property type="term" value="C:ribosome"/>
    <property type="evidence" value="ECO:0007669"/>
    <property type="project" value="UniProtKB-KW"/>
</dbReference>
<keyword evidence="3 6" id="KW-0687">Ribonucleoprotein</keyword>
<dbReference type="PROSITE" id="PS01109">
    <property type="entry name" value="RIBOSOMAL_L10"/>
    <property type="match status" value="1"/>
</dbReference>
<evidence type="ECO:0000256" key="3">
    <source>
        <dbReference type="ARBA" id="ARBA00023274"/>
    </source>
</evidence>
<gene>
    <name evidence="6 7" type="primary">rplJ</name>
    <name evidence="7" type="ORF">R4146_03420</name>
</gene>
<dbReference type="InterPro" id="IPR022973">
    <property type="entry name" value="Ribosomal_uL10_bac"/>
</dbReference>
<dbReference type="SUPFAM" id="SSF160369">
    <property type="entry name" value="Ribosomal protein L10-like"/>
    <property type="match status" value="1"/>
</dbReference>
<dbReference type="InterPro" id="IPR002363">
    <property type="entry name" value="Ribosomal_uL10_CS_bac"/>
</dbReference>
<evidence type="ECO:0000256" key="5">
    <source>
        <dbReference type="ARBA" id="ARBA00035202"/>
    </source>
</evidence>
<dbReference type="InterPro" id="IPR043141">
    <property type="entry name" value="Ribosomal_uL10-like_sf"/>
</dbReference>
<dbReference type="Gene3D" id="6.10.250.290">
    <property type="match status" value="1"/>
</dbReference>
<dbReference type="CDD" id="cd05797">
    <property type="entry name" value="Ribosomal_L10"/>
    <property type="match status" value="1"/>
</dbReference>
<sequence length="168" mass="18194">MRKDVLAAKEEQVENFTKKLQDANTAIVVNYRGLDVADVTDLRKQLRDADVSFNVIKNNVISRAAEKAGYEDLKDVFSGPTAVAFSNEDPIAPAKILKNFADNNDALVIKGGMIEKKVASLDEINEFASLPSRDELLATLANVLQAPIRNVAYGVKAIADGKDDDSAA</sequence>